<dbReference type="InterPro" id="IPR030392">
    <property type="entry name" value="S74_ICA"/>
</dbReference>
<evidence type="ECO:0000313" key="4">
    <source>
        <dbReference type="Proteomes" id="UP000297549"/>
    </source>
</evidence>
<feature type="chain" id="PRO_5021226862" description="Peptidase S74 domain-containing protein" evidence="1">
    <location>
        <begin position="20"/>
        <end position="505"/>
    </location>
</feature>
<dbReference type="Gene3D" id="2.150.10.10">
    <property type="entry name" value="Serralysin-like metalloprotease, C-terminal"/>
    <property type="match status" value="1"/>
</dbReference>
<dbReference type="InterPro" id="IPR011049">
    <property type="entry name" value="Serralysin-like_metalloprot_C"/>
</dbReference>
<dbReference type="AlphaFoldDB" id="A0A4Z0PVG2"/>
<feature type="signal peptide" evidence="1">
    <location>
        <begin position="1"/>
        <end position="19"/>
    </location>
</feature>
<comment type="caution">
    <text evidence="3">The sequence shown here is derived from an EMBL/GenBank/DDBJ whole genome shotgun (WGS) entry which is preliminary data.</text>
</comment>
<dbReference type="OrthoDB" id="946948at2"/>
<feature type="domain" description="Peptidase S74" evidence="2">
    <location>
        <begin position="370"/>
        <end position="463"/>
    </location>
</feature>
<keyword evidence="1" id="KW-0732">Signal</keyword>
<dbReference type="RefSeq" id="WP_135464264.1">
    <property type="nucleotide sequence ID" value="NZ_SRLC01000002.1"/>
</dbReference>
<dbReference type="Pfam" id="PF13884">
    <property type="entry name" value="Peptidase_S74"/>
    <property type="match status" value="1"/>
</dbReference>
<organism evidence="3 4">
    <name type="scientific">Hymenobacter aquaticus</name>
    <dbReference type="NCBI Taxonomy" id="1867101"/>
    <lineage>
        <taxon>Bacteria</taxon>
        <taxon>Pseudomonadati</taxon>
        <taxon>Bacteroidota</taxon>
        <taxon>Cytophagia</taxon>
        <taxon>Cytophagales</taxon>
        <taxon>Hymenobacteraceae</taxon>
        <taxon>Hymenobacter</taxon>
    </lineage>
</organism>
<reference evidence="3 4" key="1">
    <citation type="submission" date="2019-04" db="EMBL/GenBank/DDBJ databases">
        <authorList>
            <person name="Feng G."/>
            <person name="Zhang J."/>
            <person name="Zhu H."/>
        </authorList>
    </citation>
    <scope>NUCLEOTIDE SEQUENCE [LARGE SCALE GENOMIC DNA]</scope>
    <source>
        <strain evidence="3 4">JCM 31653</strain>
    </source>
</reference>
<protein>
    <recommendedName>
        <fullName evidence="2">Peptidase S74 domain-containing protein</fullName>
    </recommendedName>
</protein>
<name>A0A4Z0PVG2_9BACT</name>
<accession>A0A4Z0PVG2</accession>
<evidence type="ECO:0000259" key="2">
    <source>
        <dbReference type="PROSITE" id="PS51688"/>
    </source>
</evidence>
<evidence type="ECO:0000256" key="1">
    <source>
        <dbReference type="SAM" id="SignalP"/>
    </source>
</evidence>
<proteinExistence type="predicted"/>
<keyword evidence="4" id="KW-1185">Reference proteome</keyword>
<dbReference type="SUPFAM" id="SSF101967">
    <property type="entry name" value="Adhesin YadA, collagen-binding domain"/>
    <property type="match status" value="1"/>
</dbReference>
<dbReference type="CDD" id="cd12820">
    <property type="entry name" value="LbR_YadA-like"/>
    <property type="match status" value="1"/>
</dbReference>
<gene>
    <name evidence="3" type="ORF">E5K00_15715</name>
</gene>
<dbReference type="Proteomes" id="UP000297549">
    <property type="component" value="Unassembled WGS sequence"/>
</dbReference>
<evidence type="ECO:0000313" key="3">
    <source>
        <dbReference type="EMBL" id="TGE21718.1"/>
    </source>
</evidence>
<dbReference type="PROSITE" id="PS51688">
    <property type="entry name" value="ICA"/>
    <property type="match status" value="1"/>
</dbReference>
<sequence length="505" mass="53781">MKTLYTLLPILLLATAARAQTTPGGVRIGTAGSPHAAAILDLDAQGKGLLIPRMDSVTRVGISTPPDGLMVFQTDGRRGFWYATDGTWLFIPDKARAADNLGNHVATQNLVLNGKRLVGGTAAAPGTVGLTIDANGLVRLNNGYIRPSGSYANGIGLHVFNADAGLLVRTAIGYGDNNPPASGLGDRLMWTSYYGSFRAGGVDGTQWDAANMGFYSTALGYNTIAASVYSFAVGFANEVRGSYGSALGRGNFVAPVSLASTVFGRDCRVQDNYSIAGGYNNKAQGVAAVALGERCTANADYAVALGRYASANGRSGTFTLADFSVNDSLRASANNQFSARYAGGYRLFTNSLMTIGAQLQTGQTAWSTLSDSTRKELVRPADGNLFLERINRLRLGSWNYRGQDPRTFRHYGPMAQDFYQAFGHDALGTIGNDTTINQADFDGVNLIAIQALYRRVLALEAENAQLRRQVQARHPDQPGNAPAPTAALEERVRRLEALLGAQAQR</sequence>
<dbReference type="EMBL" id="SRLC01000002">
    <property type="protein sequence ID" value="TGE21718.1"/>
    <property type="molecule type" value="Genomic_DNA"/>
</dbReference>